<keyword evidence="2" id="KW-1185">Reference proteome</keyword>
<gene>
    <name evidence="1" type="ORF">QE152_g19098</name>
</gene>
<dbReference type="Proteomes" id="UP001458880">
    <property type="component" value="Unassembled WGS sequence"/>
</dbReference>
<evidence type="ECO:0000313" key="2">
    <source>
        <dbReference type="Proteomes" id="UP001458880"/>
    </source>
</evidence>
<accession>A0AAW1L349</accession>
<dbReference type="EMBL" id="JASPKY010000178">
    <property type="protein sequence ID" value="KAK9727502.1"/>
    <property type="molecule type" value="Genomic_DNA"/>
</dbReference>
<dbReference type="AlphaFoldDB" id="A0AAW1L349"/>
<proteinExistence type="predicted"/>
<reference evidence="1 2" key="1">
    <citation type="journal article" date="2024" name="BMC Genomics">
        <title>De novo assembly and annotation of Popillia japonica's genome with initial clues to its potential as an invasive pest.</title>
        <authorList>
            <person name="Cucini C."/>
            <person name="Boschi S."/>
            <person name="Funari R."/>
            <person name="Cardaioli E."/>
            <person name="Iannotti N."/>
            <person name="Marturano G."/>
            <person name="Paoli F."/>
            <person name="Bruttini M."/>
            <person name="Carapelli A."/>
            <person name="Frati F."/>
            <person name="Nardi F."/>
        </authorList>
    </citation>
    <scope>NUCLEOTIDE SEQUENCE [LARGE SCALE GENOMIC DNA]</scope>
    <source>
        <strain evidence="1">DMR45628</strain>
    </source>
</reference>
<protein>
    <submittedName>
        <fullName evidence="1">Uncharacterized protein</fullName>
    </submittedName>
</protein>
<comment type="caution">
    <text evidence="1">The sequence shown here is derived from an EMBL/GenBank/DDBJ whole genome shotgun (WGS) entry which is preliminary data.</text>
</comment>
<name>A0AAW1L349_POPJA</name>
<organism evidence="1 2">
    <name type="scientific">Popillia japonica</name>
    <name type="common">Japanese beetle</name>
    <dbReference type="NCBI Taxonomy" id="7064"/>
    <lineage>
        <taxon>Eukaryota</taxon>
        <taxon>Metazoa</taxon>
        <taxon>Ecdysozoa</taxon>
        <taxon>Arthropoda</taxon>
        <taxon>Hexapoda</taxon>
        <taxon>Insecta</taxon>
        <taxon>Pterygota</taxon>
        <taxon>Neoptera</taxon>
        <taxon>Endopterygota</taxon>
        <taxon>Coleoptera</taxon>
        <taxon>Polyphaga</taxon>
        <taxon>Scarabaeiformia</taxon>
        <taxon>Scarabaeidae</taxon>
        <taxon>Rutelinae</taxon>
        <taxon>Popillia</taxon>
    </lineage>
</organism>
<evidence type="ECO:0000313" key="1">
    <source>
        <dbReference type="EMBL" id="KAK9727502.1"/>
    </source>
</evidence>
<sequence>MSFNNRSNVKQVDIALNERCPLTTGYMKATNLPQLYRAAEFATPPQRRKAAEYTEKFQQTFLNFTEPLNLQPLRNAAKRLNTLRSSKRRLTIATRLMINLSDPADLDLEKTCADGSLTSIFYRSYGTAKRMPLMLPDTKLKNFKLCINAHMARLRTVM</sequence>